<evidence type="ECO:0000256" key="1">
    <source>
        <dbReference type="ARBA" id="ARBA00022485"/>
    </source>
</evidence>
<keyword evidence="1" id="KW-0004">4Fe-4S</keyword>
<dbReference type="GO" id="GO:0046872">
    <property type="term" value="F:metal ion binding"/>
    <property type="evidence" value="ECO:0007669"/>
    <property type="project" value="UniProtKB-KW"/>
</dbReference>
<sequence>MNIKEIYEKFDAIGSLTFATINEGYPETRIAHFFAHDDEGLYFRTMYPKPFYKQLKESKKVSVCGLYGSTEVGHGEDGLPSFEPGYTIRVTGDIREVSLEEIKDKSLNRELFDLGVKDVEKYPAMRIFVLYRGKGEVFDYDFECEHRDHKLLRTNFTFNGFPEKVFSLEVKDGCIGCGRCLEGCSFKAIEKIHGKYVIDRRRCDVCGDCIEVCPVGAIGEK</sequence>
<evidence type="ECO:0000259" key="5">
    <source>
        <dbReference type="PROSITE" id="PS51379"/>
    </source>
</evidence>
<evidence type="ECO:0000256" key="2">
    <source>
        <dbReference type="ARBA" id="ARBA00022723"/>
    </source>
</evidence>
<dbReference type="RefSeq" id="WP_281836609.1">
    <property type="nucleotide sequence ID" value="NZ_BSDY01000013.1"/>
</dbReference>
<comment type="caution">
    <text evidence="6">The sequence shown here is derived from an EMBL/GenBank/DDBJ whole genome shotgun (WGS) entry which is preliminary data.</text>
</comment>
<dbReference type="Gene3D" id="2.30.110.10">
    <property type="entry name" value="Electron Transport, Fmn-binding Protein, Chain A"/>
    <property type="match status" value="1"/>
</dbReference>
<protein>
    <recommendedName>
        <fullName evidence="5">4Fe-4S ferredoxin-type domain-containing protein</fullName>
    </recommendedName>
</protein>
<dbReference type="PROSITE" id="PS00198">
    <property type="entry name" value="4FE4S_FER_1"/>
    <property type="match status" value="1"/>
</dbReference>
<dbReference type="PANTHER" id="PTHR24960">
    <property type="entry name" value="PHOTOSYSTEM I IRON-SULFUR CENTER-RELATED"/>
    <property type="match status" value="1"/>
</dbReference>
<dbReference type="PROSITE" id="PS51379">
    <property type="entry name" value="4FE4S_FER_2"/>
    <property type="match status" value="2"/>
</dbReference>
<feature type="domain" description="4Fe-4S ferredoxin-type" evidence="5">
    <location>
        <begin position="194"/>
        <end position="221"/>
    </location>
</feature>
<keyword evidence="2" id="KW-0479">Metal-binding</keyword>
<evidence type="ECO:0000313" key="6">
    <source>
        <dbReference type="EMBL" id="GLI57142.1"/>
    </source>
</evidence>
<evidence type="ECO:0000313" key="7">
    <source>
        <dbReference type="Proteomes" id="UP001144471"/>
    </source>
</evidence>
<dbReference type="EMBL" id="BSDY01000013">
    <property type="protein sequence ID" value="GLI57142.1"/>
    <property type="molecule type" value="Genomic_DNA"/>
</dbReference>
<dbReference type="InterPro" id="IPR017896">
    <property type="entry name" value="4Fe4S_Fe-S-bd"/>
</dbReference>
<gene>
    <name evidence="6" type="ORF">PM10SUCC1_26560</name>
</gene>
<reference evidence="6" key="1">
    <citation type="submission" date="2022-12" db="EMBL/GenBank/DDBJ databases">
        <title>Reference genome sequencing for broad-spectrum identification of bacterial and archaeal isolates by mass spectrometry.</title>
        <authorList>
            <person name="Sekiguchi Y."/>
            <person name="Tourlousse D.M."/>
        </authorList>
    </citation>
    <scope>NUCLEOTIDE SEQUENCE</scope>
    <source>
        <strain evidence="6">10succ1</strain>
    </source>
</reference>
<dbReference type="Gene3D" id="3.30.70.20">
    <property type="match status" value="1"/>
</dbReference>
<evidence type="ECO:0000256" key="4">
    <source>
        <dbReference type="ARBA" id="ARBA00023014"/>
    </source>
</evidence>
<feature type="domain" description="4Fe-4S ferredoxin-type" evidence="5">
    <location>
        <begin position="164"/>
        <end position="190"/>
    </location>
</feature>
<name>A0A9W6GMQ3_9FUSO</name>
<dbReference type="InterPro" id="IPR017900">
    <property type="entry name" value="4Fe4S_Fe_S_CS"/>
</dbReference>
<dbReference type="SUPFAM" id="SSF54862">
    <property type="entry name" value="4Fe-4S ferredoxins"/>
    <property type="match status" value="1"/>
</dbReference>
<accession>A0A9W6GMQ3</accession>
<dbReference type="Proteomes" id="UP001144471">
    <property type="component" value="Unassembled WGS sequence"/>
</dbReference>
<dbReference type="InterPro" id="IPR050157">
    <property type="entry name" value="PSI_iron-sulfur_center"/>
</dbReference>
<dbReference type="GO" id="GO:0051539">
    <property type="term" value="F:4 iron, 4 sulfur cluster binding"/>
    <property type="evidence" value="ECO:0007669"/>
    <property type="project" value="UniProtKB-KW"/>
</dbReference>
<keyword evidence="4" id="KW-0411">Iron-sulfur</keyword>
<dbReference type="AlphaFoldDB" id="A0A9W6GMQ3"/>
<proteinExistence type="predicted"/>
<dbReference type="Pfam" id="PF01243">
    <property type="entry name" value="PNPOx_N"/>
    <property type="match status" value="1"/>
</dbReference>
<keyword evidence="3" id="KW-0408">Iron</keyword>
<dbReference type="PANTHER" id="PTHR24960:SF79">
    <property type="entry name" value="PHOTOSYSTEM I IRON-SULFUR CENTER"/>
    <property type="match status" value="1"/>
</dbReference>
<dbReference type="InterPro" id="IPR012349">
    <property type="entry name" value="Split_barrel_FMN-bd"/>
</dbReference>
<dbReference type="Pfam" id="PF13187">
    <property type="entry name" value="Fer4_9"/>
    <property type="match status" value="1"/>
</dbReference>
<organism evidence="6 7">
    <name type="scientific">Propionigenium maris DSM 9537</name>
    <dbReference type="NCBI Taxonomy" id="1123000"/>
    <lineage>
        <taxon>Bacteria</taxon>
        <taxon>Fusobacteriati</taxon>
        <taxon>Fusobacteriota</taxon>
        <taxon>Fusobacteriia</taxon>
        <taxon>Fusobacteriales</taxon>
        <taxon>Fusobacteriaceae</taxon>
        <taxon>Propionigenium</taxon>
    </lineage>
</organism>
<evidence type="ECO:0000256" key="3">
    <source>
        <dbReference type="ARBA" id="ARBA00023004"/>
    </source>
</evidence>
<dbReference type="InterPro" id="IPR011576">
    <property type="entry name" value="Pyridox_Oxase_N"/>
</dbReference>
<dbReference type="SUPFAM" id="SSF50475">
    <property type="entry name" value="FMN-binding split barrel"/>
    <property type="match status" value="1"/>
</dbReference>
<keyword evidence="7" id="KW-1185">Reference proteome</keyword>